<dbReference type="Proteomes" id="UP001362999">
    <property type="component" value="Unassembled WGS sequence"/>
</dbReference>
<feature type="transmembrane region" description="Helical" evidence="1">
    <location>
        <begin position="25"/>
        <end position="45"/>
    </location>
</feature>
<evidence type="ECO:0000256" key="1">
    <source>
        <dbReference type="SAM" id="Phobius"/>
    </source>
</evidence>
<dbReference type="InterPro" id="IPR041539">
    <property type="entry name" value="CxC5"/>
</dbReference>
<reference evidence="4 5" key="1">
    <citation type="journal article" date="2024" name="J Genomics">
        <title>Draft genome sequencing and assembly of Favolaschia claudopus CIRM-BRFM 2984 isolated from oak limbs.</title>
        <authorList>
            <person name="Navarro D."/>
            <person name="Drula E."/>
            <person name="Chaduli D."/>
            <person name="Cazenave R."/>
            <person name="Ahrendt S."/>
            <person name="Wang J."/>
            <person name="Lipzen A."/>
            <person name="Daum C."/>
            <person name="Barry K."/>
            <person name="Grigoriev I.V."/>
            <person name="Favel A."/>
            <person name="Rosso M.N."/>
            <person name="Martin F."/>
        </authorList>
    </citation>
    <scope>NUCLEOTIDE SEQUENCE [LARGE SCALE GENOMIC DNA]</scope>
    <source>
        <strain evidence="4 5">CIRM-BRFM 2984</strain>
    </source>
</reference>
<gene>
    <name evidence="4" type="ORF">R3P38DRAFT_3623359</name>
</gene>
<dbReference type="Pfam" id="PF18721">
    <property type="entry name" value="CxC6"/>
    <property type="match status" value="1"/>
</dbReference>
<keyword evidence="1" id="KW-1133">Transmembrane helix</keyword>
<evidence type="ECO:0008006" key="6">
    <source>
        <dbReference type="Google" id="ProtNLM"/>
    </source>
</evidence>
<keyword evidence="1" id="KW-0812">Transmembrane</keyword>
<dbReference type="AlphaFoldDB" id="A0AAW0A391"/>
<organism evidence="4 5">
    <name type="scientific">Favolaschia claudopus</name>
    <dbReference type="NCBI Taxonomy" id="2862362"/>
    <lineage>
        <taxon>Eukaryota</taxon>
        <taxon>Fungi</taxon>
        <taxon>Dikarya</taxon>
        <taxon>Basidiomycota</taxon>
        <taxon>Agaricomycotina</taxon>
        <taxon>Agaricomycetes</taxon>
        <taxon>Agaricomycetidae</taxon>
        <taxon>Agaricales</taxon>
        <taxon>Marasmiineae</taxon>
        <taxon>Mycenaceae</taxon>
        <taxon>Favolaschia</taxon>
    </lineage>
</organism>
<proteinExistence type="predicted"/>
<feature type="domain" description="CxC5 like cysteine cluster associated with KDZ" evidence="2">
    <location>
        <begin position="125"/>
        <end position="245"/>
    </location>
</feature>
<keyword evidence="1" id="KW-0472">Membrane</keyword>
<dbReference type="Pfam" id="PF18718">
    <property type="entry name" value="CxC5"/>
    <property type="match status" value="1"/>
</dbReference>
<dbReference type="InterPro" id="IPR040898">
    <property type="entry name" value="CxC6"/>
</dbReference>
<protein>
    <recommendedName>
        <fullName evidence="6">CxC5 like cysteine cluster associated with KDZ domain-containing protein</fullName>
    </recommendedName>
</protein>
<comment type="caution">
    <text evidence="4">The sequence shown here is derived from an EMBL/GenBank/DDBJ whole genome shotgun (WGS) entry which is preliminary data.</text>
</comment>
<evidence type="ECO:0000313" key="4">
    <source>
        <dbReference type="EMBL" id="KAK6997406.1"/>
    </source>
</evidence>
<keyword evidence="5" id="KW-1185">Reference proteome</keyword>
<dbReference type="EMBL" id="JAWWNJ010000091">
    <property type="protein sequence ID" value="KAK6997406.1"/>
    <property type="molecule type" value="Genomic_DNA"/>
</dbReference>
<sequence>MVPAVSHFIVVLQLYMAPEFSLQRAFYIISIYIYIYVLVAAYPLFRLHLNQLREPRQPRETAWLRSIFAIFTRAFNSEHEHPDFPPEPDDLSEQLAKRLCGDLEHLYHLLGFSSEHPLSRFFPEPHTILCTARVNCLFCPNEGHPPTLRRHRDPQQIQLLDKSFNSVKAQLYVVYCPKCQAEYYPDHITFLGNETHGRKQHLEYDAAYLRVSKHGIWMDRRIALAQENAILRFHSGWTNFAEWLSDVVDAKPRITARQSQRLYFEHFARRLIIAHELEDSFTVPAHSDAQTLAKTVREVVGENGGIIPGSMKHGCTRCTHLKRYTTDLLAEGVVLDVNESTVIDAPDPNSIRAAPTTTSDEGIPPELLAAFPKQQERAAGSGRGYTRLASMDGKTINHRTCAVNTCDGPLVNYKNGRFCKTHLRMEEICGIIPCGRPVHSTGAVTCNDETHKEWHRKYLNRFSRLSFPGVQRVVRRQTEHEPQAASVPTLHSELPELNGVRGENVVHTFRARTTYCLQTVQWACGCPIGWGKCYRSESSSQVLKIIDRIWEHHPDFRPSFLAYDDACNLLRHIVTQDPQSPWIHITKLIVDAWHYIGHQATDILCRIWCNPAPANGSQPDLVLVQTDANGVKHTTRAFNTETAEQLNAWLTGYEAQLRQMSDINFDFSVHVLLLLYKELVEKRVKKKNEGLDDDFWAAVDRTD</sequence>
<accession>A0AAW0A391</accession>
<evidence type="ECO:0000259" key="3">
    <source>
        <dbReference type="Pfam" id="PF18721"/>
    </source>
</evidence>
<feature type="domain" description="CxC6 like cysteine cluster associated with KDZ" evidence="3">
    <location>
        <begin position="391"/>
        <end position="456"/>
    </location>
</feature>
<name>A0AAW0A391_9AGAR</name>
<evidence type="ECO:0000313" key="5">
    <source>
        <dbReference type="Proteomes" id="UP001362999"/>
    </source>
</evidence>
<evidence type="ECO:0000259" key="2">
    <source>
        <dbReference type="Pfam" id="PF18718"/>
    </source>
</evidence>